<protein>
    <submittedName>
        <fullName evidence="6">Sensor histidine kinase</fullName>
    </submittedName>
</protein>
<keyword evidence="4" id="KW-1133">Transmembrane helix</keyword>
<proteinExistence type="predicted"/>
<keyword evidence="3" id="KW-0902">Two-component regulatory system</keyword>
<dbReference type="PANTHER" id="PTHR24421">
    <property type="entry name" value="NITRATE/NITRITE SENSOR PROTEIN NARX-RELATED"/>
    <property type="match status" value="1"/>
</dbReference>
<evidence type="ECO:0000313" key="6">
    <source>
        <dbReference type="EMBL" id="GAA1774694.1"/>
    </source>
</evidence>
<name>A0ABN2L4A9_9MICC</name>
<dbReference type="Gene3D" id="1.20.5.1930">
    <property type="match status" value="1"/>
</dbReference>
<gene>
    <name evidence="6" type="ORF">GCM10009767_35910</name>
</gene>
<evidence type="ECO:0000313" key="7">
    <source>
        <dbReference type="Proteomes" id="UP001501204"/>
    </source>
</evidence>
<keyword evidence="7" id="KW-1185">Reference proteome</keyword>
<dbReference type="Gene3D" id="3.30.565.10">
    <property type="entry name" value="Histidine kinase-like ATPase, C-terminal domain"/>
    <property type="match status" value="1"/>
</dbReference>
<keyword evidence="1" id="KW-0808">Transferase</keyword>
<evidence type="ECO:0000256" key="4">
    <source>
        <dbReference type="SAM" id="Phobius"/>
    </source>
</evidence>
<sequence length="363" mass="38862">MTPRRPPAGRLPAEDPSWWFAAIWLVFLVLPVGALVDSAAGPPQRVLAGVALLAFTVVYALAFRNPRLLPLRAEPANTLGWFCLLTVLVLLTVPALGVWAFAMTQYLSALCAFRLPLRQALTTLVVLLAAVLGVVLGGLLPTGNTWVLVMYGTSTVIIGGMRLLVHRDEQHLALASELALVREREEVARDVHDILGHSLTVIALKTELAQRLLDREPERARAELDDVLRLSRESLAGVRSTVGRLRTPDFAEQVEAACTALAAAGIEADVDGRPESVTGSRRGVLAWALREAVTNVVRHSGATRCTVRWTPSGLTVADDGDGVLAPEGNGLRGLRERVGRAGGTVAVRGGDGDEGTVLEVRFP</sequence>
<dbReference type="RefSeq" id="WP_344124828.1">
    <property type="nucleotide sequence ID" value="NZ_BAAAOA010000047.1"/>
</dbReference>
<feature type="transmembrane region" description="Helical" evidence="4">
    <location>
        <begin position="18"/>
        <end position="39"/>
    </location>
</feature>
<evidence type="ECO:0000259" key="5">
    <source>
        <dbReference type="Pfam" id="PF07730"/>
    </source>
</evidence>
<feature type="transmembrane region" description="Helical" evidence="4">
    <location>
        <begin position="121"/>
        <end position="140"/>
    </location>
</feature>
<dbReference type="GO" id="GO:0016301">
    <property type="term" value="F:kinase activity"/>
    <property type="evidence" value="ECO:0007669"/>
    <property type="project" value="UniProtKB-KW"/>
</dbReference>
<feature type="domain" description="Signal transduction histidine kinase subgroup 3 dimerisation and phosphoacceptor" evidence="5">
    <location>
        <begin position="183"/>
        <end position="248"/>
    </location>
</feature>
<evidence type="ECO:0000256" key="3">
    <source>
        <dbReference type="ARBA" id="ARBA00023012"/>
    </source>
</evidence>
<reference evidence="6 7" key="1">
    <citation type="journal article" date="2019" name="Int. J. Syst. Evol. Microbiol.">
        <title>The Global Catalogue of Microorganisms (GCM) 10K type strain sequencing project: providing services to taxonomists for standard genome sequencing and annotation.</title>
        <authorList>
            <consortium name="The Broad Institute Genomics Platform"/>
            <consortium name="The Broad Institute Genome Sequencing Center for Infectious Disease"/>
            <person name="Wu L."/>
            <person name="Ma J."/>
        </authorList>
    </citation>
    <scope>NUCLEOTIDE SEQUENCE [LARGE SCALE GENOMIC DNA]</scope>
    <source>
        <strain evidence="6 7">JCM 14735</strain>
    </source>
</reference>
<dbReference type="InterPro" id="IPR036890">
    <property type="entry name" value="HATPase_C_sf"/>
</dbReference>
<organism evidence="6 7">
    <name type="scientific">Kocuria aegyptia</name>
    <dbReference type="NCBI Taxonomy" id="330943"/>
    <lineage>
        <taxon>Bacteria</taxon>
        <taxon>Bacillati</taxon>
        <taxon>Actinomycetota</taxon>
        <taxon>Actinomycetes</taxon>
        <taxon>Micrococcales</taxon>
        <taxon>Micrococcaceae</taxon>
        <taxon>Kocuria</taxon>
    </lineage>
</organism>
<dbReference type="InterPro" id="IPR050482">
    <property type="entry name" value="Sensor_HK_TwoCompSys"/>
</dbReference>
<feature type="transmembrane region" description="Helical" evidence="4">
    <location>
        <begin position="79"/>
        <end position="101"/>
    </location>
</feature>
<dbReference type="CDD" id="cd16917">
    <property type="entry name" value="HATPase_UhpB-NarQ-NarX-like"/>
    <property type="match status" value="1"/>
</dbReference>
<feature type="transmembrane region" description="Helical" evidence="4">
    <location>
        <begin position="46"/>
        <end position="63"/>
    </location>
</feature>
<feature type="transmembrane region" description="Helical" evidence="4">
    <location>
        <begin position="146"/>
        <end position="165"/>
    </location>
</feature>
<keyword evidence="4" id="KW-0812">Transmembrane</keyword>
<keyword evidence="2 6" id="KW-0418">Kinase</keyword>
<dbReference type="Pfam" id="PF07730">
    <property type="entry name" value="HisKA_3"/>
    <property type="match status" value="1"/>
</dbReference>
<dbReference type="PANTHER" id="PTHR24421:SF63">
    <property type="entry name" value="SENSOR HISTIDINE KINASE DESK"/>
    <property type="match status" value="1"/>
</dbReference>
<evidence type="ECO:0000256" key="2">
    <source>
        <dbReference type="ARBA" id="ARBA00022777"/>
    </source>
</evidence>
<comment type="caution">
    <text evidence="6">The sequence shown here is derived from an EMBL/GenBank/DDBJ whole genome shotgun (WGS) entry which is preliminary data.</text>
</comment>
<dbReference type="EMBL" id="BAAAOA010000047">
    <property type="protein sequence ID" value="GAA1774694.1"/>
    <property type="molecule type" value="Genomic_DNA"/>
</dbReference>
<keyword evidence="4" id="KW-0472">Membrane</keyword>
<dbReference type="Proteomes" id="UP001501204">
    <property type="component" value="Unassembled WGS sequence"/>
</dbReference>
<dbReference type="InterPro" id="IPR011712">
    <property type="entry name" value="Sig_transdc_His_kin_sub3_dim/P"/>
</dbReference>
<evidence type="ECO:0000256" key="1">
    <source>
        <dbReference type="ARBA" id="ARBA00022679"/>
    </source>
</evidence>
<accession>A0ABN2L4A9</accession>
<dbReference type="SUPFAM" id="SSF55874">
    <property type="entry name" value="ATPase domain of HSP90 chaperone/DNA topoisomerase II/histidine kinase"/>
    <property type="match status" value="1"/>
</dbReference>